<organism evidence="1 2">
    <name type="scientific">Paenisporosarcina cavernae</name>
    <dbReference type="NCBI Taxonomy" id="2320858"/>
    <lineage>
        <taxon>Bacteria</taxon>
        <taxon>Bacillati</taxon>
        <taxon>Bacillota</taxon>
        <taxon>Bacilli</taxon>
        <taxon>Bacillales</taxon>
        <taxon>Caryophanaceae</taxon>
        <taxon>Paenisporosarcina</taxon>
    </lineage>
</organism>
<protein>
    <submittedName>
        <fullName evidence="1">Uncharacterized protein</fullName>
    </submittedName>
</protein>
<dbReference type="Proteomes" id="UP000265725">
    <property type="component" value="Chromosome"/>
</dbReference>
<dbReference type="EMBL" id="CP032418">
    <property type="protein sequence ID" value="AYC28750.1"/>
    <property type="molecule type" value="Genomic_DNA"/>
</dbReference>
<keyword evidence="2" id="KW-1185">Reference proteome</keyword>
<reference evidence="2" key="1">
    <citation type="submission" date="2018-09" db="EMBL/GenBank/DDBJ databases">
        <authorList>
            <person name="Zhu H."/>
        </authorList>
    </citation>
    <scope>NUCLEOTIDE SEQUENCE [LARGE SCALE GENOMIC DNA]</scope>
    <source>
        <strain evidence="2">K2R23-3</strain>
    </source>
</reference>
<name>A0A385YQT3_9BACL</name>
<accession>A0A385YQT3</accession>
<proteinExistence type="predicted"/>
<sequence>MSDIIYWCGDITYAHERRQSFEQLLQKVTCEKFQPTSTSRATTLEELKKAKADLLIMDNVTLDRFNRKELATCARSVLELDCSPNHEVLPDNYDCFSTFALSPFASDRPFGWDFFLAPIHLDVPSTSHHPKVVVHFGDEDRHNLSYRVLRHLVQLAIPLEVVVCLTPDYKGDITSLKLLALGKSSATVKEVKHPYAEIASSTIVIGDGSYGAFISAYLKKAYIALSQTDAEFDQMLELEMYGISHLGLGRKVKQSHLQNALMELYLHPKKAQKQVELQERWKEKRSGEDFVTFATRRLSVLQ</sequence>
<dbReference type="KEGG" id="paek:D3873_02265"/>
<evidence type="ECO:0000313" key="1">
    <source>
        <dbReference type="EMBL" id="AYC28750.1"/>
    </source>
</evidence>
<dbReference type="RefSeq" id="WP_119882495.1">
    <property type="nucleotide sequence ID" value="NZ_CP032418.1"/>
</dbReference>
<dbReference type="AlphaFoldDB" id="A0A385YQT3"/>
<evidence type="ECO:0000313" key="2">
    <source>
        <dbReference type="Proteomes" id="UP000265725"/>
    </source>
</evidence>
<gene>
    <name evidence="1" type="ORF">D3873_02265</name>
</gene>
<dbReference type="OrthoDB" id="2444888at2"/>